<proteinExistence type="predicted"/>
<organism evidence="2 3">
    <name type="scientific">Sphaerisporangium siamense</name>
    <dbReference type="NCBI Taxonomy" id="795645"/>
    <lineage>
        <taxon>Bacteria</taxon>
        <taxon>Bacillati</taxon>
        <taxon>Actinomycetota</taxon>
        <taxon>Actinomycetes</taxon>
        <taxon>Streptosporangiales</taxon>
        <taxon>Streptosporangiaceae</taxon>
        <taxon>Sphaerisporangium</taxon>
    </lineage>
</organism>
<gene>
    <name evidence="2" type="ORF">BJ982_003936</name>
</gene>
<dbReference type="Proteomes" id="UP000542210">
    <property type="component" value="Unassembled WGS sequence"/>
</dbReference>
<accession>A0A7W7D8V8</accession>
<keyword evidence="3" id="KW-1185">Reference proteome</keyword>
<comment type="caution">
    <text evidence="2">The sequence shown here is derived from an EMBL/GenBank/DDBJ whole genome shotgun (WGS) entry which is preliminary data.</text>
</comment>
<reference evidence="2 3" key="1">
    <citation type="submission" date="2020-08" db="EMBL/GenBank/DDBJ databases">
        <title>Sequencing the genomes of 1000 actinobacteria strains.</title>
        <authorList>
            <person name="Klenk H.-P."/>
        </authorList>
    </citation>
    <scope>NUCLEOTIDE SEQUENCE [LARGE SCALE GENOMIC DNA]</scope>
    <source>
        <strain evidence="2 3">DSM 45784</strain>
    </source>
</reference>
<evidence type="ECO:0000256" key="1">
    <source>
        <dbReference type="SAM" id="MobiDB-lite"/>
    </source>
</evidence>
<protein>
    <submittedName>
        <fullName evidence="2">Uncharacterized protein</fullName>
    </submittedName>
</protein>
<dbReference type="EMBL" id="JACHND010000001">
    <property type="protein sequence ID" value="MBB4702392.1"/>
    <property type="molecule type" value="Genomic_DNA"/>
</dbReference>
<evidence type="ECO:0000313" key="2">
    <source>
        <dbReference type="EMBL" id="MBB4702392.1"/>
    </source>
</evidence>
<feature type="region of interest" description="Disordered" evidence="1">
    <location>
        <begin position="1"/>
        <end position="35"/>
    </location>
</feature>
<sequence>MRAALRDDTPPPDPVKTPTPNAITPDASTRPGGDP</sequence>
<evidence type="ECO:0000313" key="3">
    <source>
        <dbReference type="Proteomes" id="UP000542210"/>
    </source>
</evidence>
<dbReference type="AlphaFoldDB" id="A0A7W7D8V8"/>
<name>A0A7W7D8V8_9ACTN</name>